<gene>
    <name evidence="2" type="ORF">Salat_1170300</name>
</gene>
<keyword evidence="3" id="KW-1185">Reference proteome</keyword>
<dbReference type="EMBL" id="JACGWO010000004">
    <property type="protein sequence ID" value="KAK4428705.1"/>
    <property type="molecule type" value="Genomic_DNA"/>
</dbReference>
<proteinExistence type="predicted"/>
<dbReference type="AlphaFoldDB" id="A0AAE2CNI7"/>
<evidence type="ECO:0000313" key="3">
    <source>
        <dbReference type="Proteomes" id="UP001293254"/>
    </source>
</evidence>
<organism evidence="2 3">
    <name type="scientific">Sesamum alatum</name>
    <dbReference type="NCBI Taxonomy" id="300844"/>
    <lineage>
        <taxon>Eukaryota</taxon>
        <taxon>Viridiplantae</taxon>
        <taxon>Streptophyta</taxon>
        <taxon>Embryophyta</taxon>
        <taxon>Tracheophyta</taxon>
        <taxon>Spermatophyta</taxon>
        <taxon>Magnoliopsida</taxon>
        <taxon>eudicotyledons</taxon>
        <taxon>Gunneridae</taxon>
        <taxon>Pentapetalae</taxon>
        <taxon>asterids</taxon>
        <taxon>lamiids</taxon>
        <taxon>Lamiales</taxon>
        <taxon>Pedaliaceae</taxon>
        <taxon>Sesamum</taxon>
    </lineage>
</organism>
<reference evidence="2" key="2">
    <citation type="journal article" date="2024" name="Plant">
        <title>Genomic evolution and insights into agronomic trait innovations of Sesamum species.</title>
        <authorList>
            <person name="Miao H."/>
            <person name="Wang L."/>
            <person name="Qu L."/>
            <person name="Liu H."/>
            <person name="Sun Y."/>
            <person name="Le M."/>
            <person name="Wang Q."/>
            <person name="Wei S."/>
            <person name="Zheng Y."/>
            <person name="Lin W."/>
            <person name="Duan Y."/>
            <person name="Cao H."/>
            <person name="Xiong S."/>
            <person name="Wang X."/>
            <person name="Wei L."/>
            <person name="Li C."/>
            <person name="Ma Q."/>
            <person name="Ju M."/>
            <person name="Zhao R."/>
            <person name="Li G."/>
            <person name="Mu C."/>
            <person name="Tian Q."/>
            <person name="Mei H."/>
            <person name="Zhang T."/>
            <person name="Gao T."/>
            <person name="Zhang H."/>
        </authorList>
    </citation>
    <scope>NUCLEOTIDE SEQUENCE</scope>
    <source>
        <strain evidence="2">3651</strain>
    </source>
</reference>
<comment type="caution">
    <text evidence="2">The sequence shown here is derived from an EMBL/GenBank/DDBJ whole genome shotgun (WGS) entry which is preliminary data.</text>
</comment>
<dbReference type="Proteomes" id="UP001293254">
    <property type="component" value="Unassembled WGS sequence"/>
</dbReference>
<name>A0AAE2CNI7_9LAMI</name>
<feature type="compositionally biased region" description="Polar residues" evidence="1">
    <location>
        <begin position="45"/>
        <end position="69"/>
    </location>
</feature>
<reference evidence="2" key="1">
    <citation type="submission" date="2020-06" db="EMBL/GenBank/DDBJ databases">
        <authorList>
            <person name="Li T."/>
            <person name="Hu X."/>
            <person name="Zhang T."/>
            <person name="Song X."/>
            <person name="Zhang H."/>
            <person name="Dai N."/>
            <person name="Sheng W."/>
            <person name="Hou X."/>
            <person name="Wei L."/>
        </authorList>
    </citation>
    <scope>NUCLEOTIDE SEQUENCE</scope>
    <source>
        <strain evidence="2">3651</strain>
        <tissue evidence="2">Leaf</tissue>
    </source>
</reference>
<accession>A0AAE2CNI7</accession>
<sequence length="146" mass="16327">NRETQQFRQTSTNLMKKKHKYHITGKARIHTRIFTGNDASKKSQNRPNCITNHPREQQSISSPRPLSNTNHDHTLGISENAMHDPMVCDDPSALNAQFKITKSMVLKKPPSSHASRAQSGDLIMTLHHAGSTKSTCHKINNLLAPT</sequence>
<evidence type="ECO:0000256" key="1">
    <source>
        <dbReference type="SAM" id="MobiDB-lite"/>
    </source>
</evidence>
<protein>
    <submittedName>
        <fullName evidence="2">Uncharacterized protein</fullName>
    </submittedName>
</protein>
<feature type="region of interest" description="Disordered" evidence="1">
    <location>
        <begin position="32"/>
        <end position="71"/>
    </location>
</feature>
<feature type="non-terminal residue" evidence="2">
    <location>
        <position position="1"/>
    </location>
</feature>
<evidence type="ECO:0000313" key="2">
    <source>
        <dbReference type="EMBL" id="KAK4428705.1"/>
    </source>
</evidence>